<reference evidence="3 4" key="1">
    <citation type="submission" date="2021-01" db="EMBL/GenBank/DDBJ databases">
        <title>Genomic Encyclopedia of Type Strains, Phase IV (KMG-IV): sequencing the most valuable type-strain genomes for metagenomic binning, comparative biology and taxonomic classification.</title>
        <authorList>
            <person name="Goeker M."/>
        </authorList>
    </citation>
    <scope>NUCLEOTIDE SEQUENCE [LARGE SCALE GENOMIC DNA]</scope>
    <source>
        <strain evidence="3 4">DSM 100968</strain>
    </source>
</reference>
<dbReference type="HAMAP" id="MF_00727">
    <property type="entry name" value="Tgl"/>
    <property type="match status" value="1"/>
</dbReference>
<protein>
    <submittedName>
        <fullName evidence="3">Protein-glutamine gamma-glutamyltransferase</fullName>
        <ecNumber evidence="3">2.3.2.13</ecNumber>
    </submittedName>
</protein>
<evidence type="ECO:0000313" key="3">
    <source>
        <dbReference type="EMBL" id="MBM7658844.1"/>
    </source>
</evidence>
<keyword evidence="4" id="KW-1185">Reference proteome</keyword>
<organism evidence="3 4">
    <name type="scientific">Sporolactobacillus spathodeae</name>
    <dbReference type="NCBI Taxonomy" id="1465502"/>
    <lineage>
        <taxon>Bacteria</taxon>
        <taxon>Bacillati</taxon>
        <taxon>Bacillota</taxon>
        <taxon>Bacilli</taxon>
        <taxon>Bacillales</taxon>
        <taxon>Sporolactobacillaceae</taxon>
        <taxon>Sporolactobacillus</taxon>
    </lineage>
</organism>
<dbReference type="Proteomes" id="UP000823201">
    <property type="component" value="Unassembled WGS sequence"/>
</dbReference>
<proteinExistence type="inferred from homology"/>
<dbReference type="EMBL" id="JAFBEV010000025">
    <property type="protein sequence ID" value="MBM7658844.1"/>
    <property type="molecule type" value="Genomic_DNA"/>
</dbReference>
<keyword evidence="2" id="KW-0749">Sporulation</keyword>
<keyword evidence="1 3" id="KW-0808">Transferase</keyword>
<dbReference type="Pfam" id="PF20085">
    <property type="entry name" value="TGL"/>
    <property type="match status" value="1"/>
</dbReference>
<dbReference type="InterPro" id="IPR020916">
    <property type="entry name" value="Gln_gamma-glutamylTfrase_bac"/>
</dbReference>
<dbReference type="EC" id="2.3.2.13" evidence="3"/>
<name>A0ABS2QAQ6_9BACL</name>
<gene>
    <name evidence="3" type="ORF">JOC27_002307</name>
</gene>
<keyword evidence="3" id="KW-0012">Acyltransferase</keyword>
<comment type="caution">
    <text evidence="3">The sequence shown here is derived from an EMBL/GenBank/DDBJ whole genome shotgun (WGS) entry which is preliminary data.</text>
</comment>
<accession>A0ABS2QAQ6</accession>
<dbReference type="RefSeq" id="WP_205007394.1">
    <property type="nucleotide sequence ID" value="NZ_CBCRXA010000024.1"/>
</dbReference>
<dbReference type="GO" id="GO:0003810">
    <property type="term" value="F:protein-glutamine gamma-glutamyltransferase activity"/>
    <property type="evidence" value="ECO:0007669"/>
    <property type="project" value="UniProtKB-EC"/>
</dbReference>
<evidence type="ECO:0000256" key="1">
    <source>
        <dbReference type="ARBA" id="ARBA00022679"/>
    </source>
</evidence>
<evidence type="ECO:0000256" key="2">
    <source>
        <dbReference type="ARBA" id="ARBA00022969"/>
    </source>
</evidence>
<evidence type="ECO:0000313" key="4">
    <source>
        <dbReference type="Proteomes" id="UP000823201"/>
    </source>
</evidence>
<sequence>MIIAANEELSANMSSHFSGAGNYATAIFQAMVASPEVFTFPTMRELAFEIKWRNETIESAKALYASGAAFATFYYSMCNMDYWNLTGDGGFELKPRRRPADAIRDIFIHGEDYAFECATAMMIILYKALLGVITDERFNDAFQHLYLWDWQNHPSMQLRNSYRVGNGIPGDIRYFKNPEVSPQTPQWQGENVVDLSNGLYFGHGIGSMPANQIITELNKYRRLGAQTSAFLMPTATRPDYLALSALADGQRTDHIRIAAGSSFYTL</sequence>